<dbReference type="Pfam" id="PF00125">
    <property type="entry name" value="Histone"/>
    <property type="match status" value="1"/>
</dbReference>
<proteinExistence type="inferred from homology"/>
<evidence type="ECO:0000313" key="4">
    <source>
        <dbReference type="Ensembl" id="ENSKMAP00000011116.1"/>
    </source>
</evidence>
<reference evidence="4" key="2">
    <citation type="submission" date="2025-09" db="UniProtKB">
        <authorList>
            <consortium name="Ensembl"/>
        </authorList>
    </citation>
    <scope>IDENTIFICATION</scope>
</reference>
<dbReference type="InterPro" id="IPR007125">
    <property type="entry name" value="H2A/H2B/H3"/>
</dbReference>
<dbReference type="Gene3D" id="1.10.20.10">
    <property type="entry name" value="Histone, subunit A"/>
    <property type="match status" value="1"/>
</dbReference>
<dbReference type="InterPro" id="IPR000164">
    <property type="entry name" value="Histone_H3/CENP-A"/>
</dbReference>
<dbReference type="GO" id="GO:0000786">
    <property type="term" value="C:nucleosome"/>
    <property type="evidence" value="ECO:0007669"/>
    <property type="project" value="InterPro"/>
</dbReference>
<protein>
    <recommendedName>
        <fullName evidence="3">Core Histone H2A/H2B/H3 domain-containing protein</fullName>
    </recommendedName>
</protein>
<evidence type="ECO:0000256" key="1">
    <source>
        <dbReference type="ARBA" id="ARBA00010343"/>
    </source>
</evidence>
<dbReference type="InterPro" id="IPR009072">
    <property type="entry name" value="Histone-fold"/>
</dbReference>
<dbReference type="GO" id="GO:0046982">
    <property type="term" value="F:protein heterodimerization activity"/>
    <property type="evidence" value="ECO:0007669"/>
    <property type="project" value="InterPro"/>
</dbReference>
<feature type="domain" description="Core Histone H2A/H2B/H3" evidence="3">
    <location>
        <begin position="41"/>
        <end position="95"/>
    </location>
</feature>
<keyword evidence="5" id="KW-1185">Reference proteome</keyword>
<dbReference type="PANTHER" id="PTHR11426">
    <property type="entry name" value="HISTONE H3"/>
    <property type="match status" value="1"/>
</dbReference>
<feature type="region of interest" description="Disordered" evidence="2">
    <location>
        <begin position="1"/>
        <end position="40"/>
    </location>
</feature>
<reference evidence="4" key="1">
    <citation type="submission" date="2025-08" db="UniProtKB">
        <authorList>
            <consortium name="Ensembl"/>
        </authorList>
    </citation>
    <scope>IDENTIFICATION</scope>
</reference>
<dbReference type="GO" id="GO:0003677">
    <property type="term" value="F:DNA binding"/>
    <property type="evidence" value="ECO:0007669"/>
    <property type="project" value="InterPro"/>
</dbReference>
<dbReference type="AlphaFoldDB" id="A0A3Q3A469"/>
<dbReference type="SMART" id="SM00428">
    <property type="entry name" value="H3"/>
    <property type="match status" value="1"/>
</dbReference>
<dbReference type="STRING" id="37003.ENSKMAP00000011116"/>
<organism evidence="4 5">
    <name type="scientific">Kryptolebias marmoratus</name>
    <name type="common">Mangrove killifish</name>
    <name type="synonym">Rivulus marmoratus</name>
    <dbReference type="NCBI Taxonomy" id="37003"/>
    <lineage>
        <taxon>Eukaryota</taxon>
        <taxon>Metazoa</taxon>
        <taxon>Chordata</taxon>
        <taxon>Craniata</taxon>
        <taxon>Vertebrata</taxon>
        <taxon>Euteleostomi</taxon>
        <taxon>Actinopterygii</taxon>
        <taxon>Neopterygii</taxon>
        <taxon>Teleostei</taxon>
        <taxon>Neoteleostei</taxon>
        <taxon>Acanthomorphata</taxon>
        <taxon>Ovalentaria</taxon>
        <taxon>Atherinomorphae</taxon>
        <taxon>Cyprinodontiformes</taxon>
        <taxon>Rivulidae</taxon>
        <taxon>Kryptolebias</taxon>
    </lineage>
</organism>
<evidence type="ECO:0000256" key="2">
    <source>
        <dbReference type="SAM" id="MobiDB-lite"/>
    </source>
</evidence>
<comment type="similarity">
    <text evidence="1">Belongs to the histone H3 family.</text>
</comment>
<dbReference type="Ensembl" id="ENSKMAT00000011287.1">
    <property type="protein sequence ID" value="ENSKMAP00000011116.1"/>
    <property type="gene ID" value="ENSKMAG00000008348.1"/>
</dbReference>
<dbReference type="GO" id="GO:0030527">
    <property type="term" value="F:structural constituent of chromatin"/>
    <property type="evidence" value="ECO:0007669"/>
    <property type="project" value="InterPro"/>
</dbReference>
<name>A0A3Q3A469_KRYMA</name>
<sequence>MLNVKNPEVQSWPEPSRPLVNPPEVKLPESSSPPKPHRYRPGTVALREIHRYQKSTEHLVWEIAKDFKTDLRFQSSAIMTLQEAREAHLVELFEDIRTEDTSRQTTTRDPSCLQGYELQKPFNFCLGLISIFEVEFELKERCFGQGAN</sequence>
<evidence type="ECO:0000259" key="3">
    <source>
        <dbReference type="Pfam" id="PF00125"/>
    </source>
</evidence>
<accession>A0A3Q3A469</accession>
<dbReference type="SUPFAM" id="SSF47113">
    <property type="entry name" value="Histone-fold"/>
    <property type="match status" value="1"/>
</dbReference>
<dbReference type="GeneTree" id="ENSGT01150000287000"/>
<dbReference type="Proteomes" id="UP000264800">
    <property type="component" value="Unplaced"/>
</dbReference>
<evidence type="ECO:0000313" key="5">
    <source>
        <dbReference type="Proteomes" id="UP000264800"/>
    </source>
</evidence>